<keyword evidence="3" id="KW-0808">Transferase</keyword>
<gene>
    <name evidence="5" type="ORF">J2X04_000634</name>
</gene>
<dbReference type="InterPro" id="IPR000310">
    <property type="entry name" value="Orn/Lys/Arg_deCO2ase_major_dom"/>
</dbReference>
<dbReference type="InterPro" id="IPR015421">
    <property type="entry name" value="PyrdxlP-dep_Trfase_major"/>
</dbReference>
<evidence type="ECO:0000256" key="2">
    <source>
        <dbReference type="ARBA" id="ARBA00022576"/>
    </source>
</evidence>
<dbReference type="GO" id="GO:0008792">
    <property type="term" value="F:arginine decarboxylase activity"/>
    <property type="evidence" value="ECO:0007669"/>
    <property type="project" value="UniProtKB-EC"/>
</dbReference>
<evidence type="ECO:0000256" key="1">
    <source>
        <dbReference type="ARBA" id="ARBA00001933"/>
    </source>
</evidence>
<dbReference type="EMBL" id="JAVDVW010000001">
    <property type="protein sequence ID" value="MDR7098287.1"/>
    <property type="molecule type" value="Genomic_DNA"/>
</dbReference>
<comment type="caution">
    <text evidence="5">The sequence shown here is derived from an EMBL/GenBank/DDBJ whole genome shotgun (WGS) entry which is preliminary data.</text>
</comment>
<accession>A0ABU1VLE9</accession>
<protein>
    <submittedName>
        <fullName evidence="5">Arginine decarboxylase</fullName>
        <ecNumber evidence="5">4.1.1.19</ecNumber>
    </submittedName>
</protein>
<evidence type="ECO:0000313" key="5">
    <source>
        <dbReference type="EMBL" id="MDR7098287.1"/>
    </source>
</evidence>
<dbReference type="Gene3D" id="3.90.100.10">
    <property type="entry name" value="Orn/Lys/Arg decarboxylase, C-terminal domain"/>
    <property type="match status" value="1"/>
</dbReference>
<dbReference type="Gene3D" id="3.40.640.10">
    <property type="entry name" value="Type I PLP-dependent aspartate aminotransferase-like (Major domain)"/>
    <property type="match status" value="1"/>
</dbReference>
<comment type="cofactor">
    <cofactor evidence="1">
        <name>pyridoxal 5'-phosphate</name>
        <dbReference type="ChEBI" id="CHEBI:597326"/>
    </cofactor>
</comment>
<dbReference type="Pfam" id="PF01276">
    <property type="entry name" value="OKR_DC_1"/>
    <property type="match status" value="2"/>
</dbReference>
<dbReference type="InterPro" id="IPR050881">
    <property type="entry name" value="LL-DAP_aminotransferase"/>
</dbReference>
<feature type="domain" description="Orn/Lys/Arg decarboxylases family 1 pyridoxal-P attachment site" evidence="4">
    <location>
        <begin position="298"/>
        <end position="523"/>
    </location>
</feature>
<evidence type="ECO:0000256" key="3">
    <source>
        <dbReference type="ARBA" id="ARBA00022679"/>
    </source>
</evidence>
<dbReference type="InterPro" id="IPR015424">
    <property type="entry name" value="PyrdxlP-dep_Trfase"/>
</dbReference>
<keyword evidence="5" id="KW-0456">Lyase</keyword>
<sequence>MNDATESKGMELSSVFAAASARAGLWRHLNAMARAWAGAAGAGSRSSELHGKTGRLLRAISRFEYCWAYPGQRLLESIRAAHESGDAATFSRLVQKVSGALLSGDYRQHESAWQAGAEGEASLLDVLPPDTDGGPLARPYFEVLFVTPGDPSGWQRSADDMRRMRRSDDQFVYSPVHVGSFEDAALATMLNTTLQAVVIIDGFGYETAHDIPDLEAFLDRHVEVDRDSIEPGKLATTLASALKQVRPELDIYLLSDRAPELLAGSDEVAPIRRLFHHIEEPMEIHLSLLDGVKDRYETPYFDNLKKYALRPIGTFHALPIARGKSVFSSNWIRDMGQFYGTNILFAESSATTGGLDSLLEPTGTIKRAQEATARAFGAKRAYFGTNGTSTSNKIVVQAVCKPGDIVIVDRNCHKSHHYGFVLSGAQPYYVEAFPLTQYSMYGAVPLRTIKHALLQCQAEGKLDRVKVIDMTNCTFDGHMYNPRRVMEECLAIKPDLVFLWDEAWFGFARFSALHRRRTAMGAAADLTRRYRSKKYREEYAKWRAENNDGKLDGKDASLLDKRLMPDPDKVRIRVYQTNSTHKSMSAFRQGSMMLVWDEDFHHVEGPFEEAFFAHTSTSPNLQLIASLDLARRQMELEGYELTLQMTDLALRIRQAINTHPLISKYFHVATPEDMIPAEFRESGIKDYGGSEGNWDEIVEAWNNDEFALDPTRLTLVCGAAGFDGTQFKGMLAERFDIQINKTSRNSILVQTNINNTHSDAALLIKALADLSREIESRLSQEDANGKAVFDARVKSLMTDVPDLPNFSRFNDSFRDNPKSGSNEGHMRPAFFMAYDENNCEFVKLHSAEVDKRLADGPEMVSANFVIPYPPGFPIMVPGQVITADTIAYMRKLDVKEIHGYHSAQGIKCLKPSTLAESKASSTH</sequence>
<name>A0ABU1VLE9_9GAMM</name>
<organism evidence="5 6">
    <name type="scientific">Agrilutibacter niabensis</name>
    <dbReference type="NCBI Taxonomy" id="380628"/>
    <lineage>
        <taxon>Bacteria</taxon>
        <taxon>Pseudomonadati</taxon>
        <taxon>Pseudomonadota</taxon>
        <taxon>Gammaproteobacteria</taxon>
        <taxon>Lysobacterales</taxon>
        <taxon>Lysobacteraceae</taxon>
        <taxon>Agrilutibacter</taxon>
    </lineage>
</organism>
<reference evidence="5 6" key="1">
    <citation type="submission" date="2023-07" db="EMBL/GenBank/DDBJ databases">
        <title>Sorghum-associated microbial communities from plants grown in Nebraska, USA.</title>
        <authorList>
            <person name="Schachtman D."/>
        </authorList>
    </citation>
    <scope>NUCLEOTIDE SEQUENCE [LARGE SCALE GENOMIC DNA]</scope>
    <source>
        <strain evidence="5 6">BE187</strain>
    </source>
</reference>
<feature type="domain" description="Orn/Lys/Arg decarboxylases family 1 pyridoxal-P attachment site" evidence="4">
    <location>
        <begin position="573"/>
        <end position="753"/>
    </location>
</feature>
<evidence type="ECO:0000259" key="4">
    <source>
        <dbReference type="Pfam" id="PF01276"/>
    </source>
</evidence>
<dbReference type="PANTHER" id="PTHR42832:SF4">
    <property type="entry name" value="BLR3474 PROTEIN"/>
    <property type="match status" value="1"/>
</dbReference>
<dbReference type="RefSeq" id="WP_310052024.1">
    <property type="nucleotide sequence ID" value="NZ_JAVDVW010000001.1"/>
</dbReference>
<evidence type="ECO:0000313" key="6">
    <source>
        <dbReference type="Proteomes" id="UP001267878"/>
    </source>
</evidence>
<keyword evidence="2" id="KW-0032">Aminotransferase</keyword>
<dbReference type="SUPFAM" id="SSF53383">
    <property type="entry name" value="PLP-dependent transferases"/>
    <property type="match status" value="1"/>
</dbReference>
<dbReference type="Proteomes" id="UP001267878">
    <property type="component" value="Unassembled WGS sequence"/>
</dbReference>
<keyword evidence="6" id="KW-1185">Reference proteome</keyword>
<dbReference type="EC" id="4.1.1.19" evidence="5"/>
<dbReference type="PANTHER" id="PTHR42832">
    <property type="entry name" value="AMINO ACID AMINOTRANSFERASE"/>
    <property type="match status" value="1"/>
</dbReference>
<proteinExistence type="predicted"/>